<feature type="transmembrane region" description="Helical" evidence="8">
    <location>
        <begin position="504"/>
        <end position="529"/>
    </location>
</feature>
<feature type="compositionally biased region" description="Polar residues" evidence="7">
    <location>
        <begin position="350"/>
        <end position="359"/>
    </location>
</feature>
<dbReference type="CTD" id="401399"/>
<evidence type="ECO:0000256" key="3">
    <source>
        <dbReference type="ARBA" id="ARBA00022692"/>
    </source>
</evidence>
<feature type="compositionally biased region" description="Basic and acidic residues" evidence="7">
    <location>
        <begin position="174"/>
        <end position="185"/>
    </location>
</feature>
<dbReference type="InterPro" id="IPR052836">
    <property type="entry name" value="PRRT_domain-containing"/>
</dbReference>
<feature type="domain" description="Proline-rich transmembrane protein 3/4" evidence="10">
    <location>
        <begin position="386"/>
        <end position="681"/>
    </location>
</feature>
<gene>
    <name evidence="12" type="primary">PRRT4</name>
</gene>
<feature type="compositionally biased region" description="Polar residues" evidence="7">
    <location>
        <begin position="31"/>
        <end position="40"/>
    </location>
</feature>
<feature type="transmembrane region" description="Helical" evidence="8">
    <location>
        <begin position="437"/>
        <end position="459"/>
    </location>
</feature>
<evidence type="ECO:0000256" key="8">
    <source>
        <dbReference type="SAM" id="Phobius"/>
    </source>
</evidence>
<feature type="chain" id="PRO_5027858833" evidence="9">
    <location>
        <begin position="27"/>
        <end position="979"/>
    </location>
</feature>
<keyword evidence="6 8" id="KW-0472">Membrane</keyword>
<proteinExistence type="predicted"/>
<evidence type="ECO:0000256" key="5">
    <source>
        <dbReference type="ARBA" id="ARBA00022989"/>
    </source>
</evidence>
<feature type="transmembrane region" description="Helical" evidence="8">
    <location>
        <begin position="602"/>
        <end position="622"/>
    </location>
</feature>
<evidence type="ECO:0000259" key="10">
    <source>
        <dbReference type="Pfam" id="PF25987"/>
    </source>
</evidence>
<feature type="compositionally biased region" description="Low complexity" evidence="7">
    <location>
        <begin position="186"/>
        <end position="198"/>
    </location>
</feature>
<protein>
    <submittedName>
        <fullName evidence="12">Proline-rich transmembrane protein 4</fullName>
    </submittedName>
</protein>
<dbReference type="AlphaFoldDB" id="A0A6P8SAB4"/>
<organism evidence="11 12">
    <name type="scientific">Geotrypetes seraphini</name>
    <name type="common">Gaboon caecilian</name>
    <name type="synonym">Caecilia seraphini</name>
    <dbReference type="NCBI Taxonomy" id="260995"/>
    <lineage>
        <taxon>Eukaryota</taxon>
        <taxon>Metazoa</taxon>
        <taxon>Chordata</taxon>
        <taxon>Craniata</taxon>
        <taxon>Vertebrata</taxon>
        <taxon>Euteleostomi</taxon>
        <taxon>Amphibia</taxon>
        <taxon>Gymnophiona</taxon>
        <taxon>Geotrypetes</taxon>
    </lineage>
</organism>
<comment type="subcellular location">
    <subcellularLocation>
        <location evidence="1">Membrane</location>
        <topology evidence="1">Multi-pass membrane protein</topology>
    </subcellularLocation>
</comment>
<dbReference type="OrthoDB" id="10066605at2759"/>
<keyword evidence="3 8" id="KW-0812">Transmembrane</keyword>
<dbReference type="RefSeq" id="XP_033815475.1">
    <property type="nucleotide sequence ID" value="XM_033959584.1"/>
</dbReference>
<feature type="signal peptide" evidence="9">
    <location>
        <begin position="1"/>
        <end position="26"/>
    </location>
</feature>
<dbReference type="GeneID" id="117367194"/>
<dbReference type="InterPro" id="IPR059081">
    <property type="entry name" value="PRRT3-4"/>
</dbReference>
<accession>A0A6P8SAB4</accession>
<feature type="transmembrane region" description="Helical" evidence="8">
    <location>
        <begin position="471"/>
        <end position="492"/>
    </location>
</feature>
<feature type="transmembrane region" description="Helical" evidence="8">
    <location>
        <begin position="404"/>
        <end position="425"/>
    </location>
</feature>
<keyword evidence="2" id="KW-0597">Phosphoprotein</keyword>
<feature type="region of interest" description="Disordered" evidence="7">
    <location>
        <begin position="31"/>
        <end position="91"/>
    </location>
</feature>
<keyword evidence="4 9" id="KW-0732">Signal</keyword>
<dbReference type="KEGG" id="gsh:117367194"/>
<keyword evidence="11" id="KW-1185">Reference proteome</keyword>
<dbReference type="PANTHER" id="PTHR35578:SF6">
    <property type="entry name" value="PROLINE-RICH TRANSMEMBRANE PROTEIN 4"/>
    <property type="match status" value="1"/>
</dbReference>
<evidence type="ECO:0000256" key="1">
    <source>
        <dbReference type="ARBA" id="ARBA00004141"/>
    </source>
</evidence>
<evidence type="ECO:0000256" key="6">
    <source>
        <dbReference type="ARBA" id="ARBA00023136"/>
    </source>
</evidence>
<evidence type="ECO:0000313" key="12">
    <source>
        <dbReference type="RefSeq" id="XP_033815475.1"/>
    </source>
</evidence>
<dbReference type="Proteomes" id="UP000515159">
    <property type="component" value="Chromosome 9"/>
</dbReference>
<dbReference type="PANTHER" id="PTHR35578">
    <property type="entry name" value="PROLINE-RICH TRANSMEMBRANE PROTEIN 4-RELATED"/>
    <property type="match status" value="1"/>
</dbReference>
<feature type="region of interest" description="Disordered" evidence="7">
    <location>
        <begin position="862"/>
        <end position="885"/>
    </location>
</feature>
<dbReference type="FunCoup" id="A0A6P8SAB4">
    <property type="interactions" value="79"/>
</dbReference>
<feature type="region of interest" description="Disordered" evidence="7">
    <location>
        <begin position="171"/>
        <end position="202"/>
    </location>
</feature>
<sequence length="979" mass="108602">MGFITWLHHYCLAVILIDFRAVGATAEPLATSSPFQTRTSPAEKHQQVPLVASPTRSEKNDDAMVSPAQDLNPENRAGNDEPIGQEEGKSVFDPQPFFTGMLLEDKTELSSSINLFTPVNKYWTELPQNPFTSVSLMPGSHFLITESVEEPSHGSSQHATGNNLIQFPWQQSTHGKDDLPAREEANSAASRLSLSPPSGWHRTSPQLPFDSEFLNPVPTVELSSSYRPILDINSLIVKPTILPTLDLESKPSLGIHQANYSPEVELKNDYSLRSSLEEKAGKLPTHFQQERSSKEEVSDLVSVLPLLSSLKPRNTLEKQDTAACSDNLAPTKDDAHASSASTDYNREKSTGYTSSMTPSPTIQDVEATAHVPSYFLPSPPLFITLHADWNSAMSDWGIAWEVHIYGAGSLFGLVAFISLLSLLCLPFRCPAGCKFFIVLDLLLLTVGCSRAFCLFYDAYSHQERLPAFAALLLYDVTFPCLTSSFGVVFLLLSLRSRMQFSHSWFQHPCVLAAVVFLHFLVSVGAIVTVDLLHQFPFLLFISQGVFVIMAAILSISFFIFYCLVKSDTVLIYDLKSSMLPTNYLNRCPFVDLADWSRATHTALFSATFGLFNAGLHLYAILHALGYGGTHIFSPWPWWAFQLGFRLCELGMSLPLALVGIYPVFCSNETPRFRCWTKFFCLSPSHVTMKAPILSNDYQWASSQHEKLVICDTIAQSNSEFLPLYTVVEKHMSFDEDIDLTYHSSKSMETKGCDANMKRGCESKTSSFTSIQMDSDSTVDFRPPSPINLRRSIDEALFSEALIPKSLFHGTALSSNFSLNIKSPVILDNNVLKEKITDRGLYRTSSCLEMETMQPRGHATLNISKPETAASSPEKWRGGNSSSSSPYKLSMNGSSLVLCSSPEKFGCSSSFNFEKKAYVNLSQTNPSYVPQVPGLYQTLPPPSQDSLDFLSHQDTALQEEFVDICRQIDTLSISSDTIDL</sequence>
<name>A0A6P8SAB4_GEOSA</name>
<evidence type="ECO:0000256" key="4">
    <source>
        <dbReference type="ARBA" id="ARBA00022729"/>
    </source>
</evidence>
<evidence type="ECO:0000256" key="9">
    <source>
        <dbReference type="SAM" id="SignalP"/>
    </source>
</evidence>
<evidence type="ECO:0000313" key="11">
    <source>
        <dbReference type="Proteomes" id="UP000515159"/>
    </source>
</evidence>
<evidence type="ECO:0000256" key="7">
    <source>
        <dbReference type="SAM" id="MobiDB-lite"/>
    </source>
</evidence>
<dbReference type="Pfam" id="PF25987">
    <property type="entry name" value="PRRT3"/>
    <property type="match status" value="1"/>
</dbReference>
<feature type="transmembrane region" description="Helical" evidence="8">
    <location>
        <begin position="535"/>
        <end position="564"/>
    </location>
</feature>
<evidence type="ECO:0000256" key="2">
    <source>
        <dbReference type="ARBA" id="ARBA00022553"/>
    </source>
</evidence>
<feature type="region of interest" description="Disordered" evidence="7">
    <location>
        <begin position="318"/>
        <end position="359"/>
    </location>
</feature>
<dbReference type="InParanoid" id="A0A6P8SAB4"/>
<reference evidence="12" key="1">
    <citation type="submission" date="2025-08" db="UniProtKB">
        <authorList>
            <consortium name="RefSeq"/>
        </authorList>
    </citation>
    <scope>IDENTIFICATION</scope>
</reference>
<keyword evidence="5 8" id="KW-1133">Transmembrane helix</keyword>